<proteinExistence type="predicted"/>
<dbReference type="EMBL" id="JBHUFB010000009">
    <property type="protein sequence ID" value="MFD1812355.1"/>
    <property type="molecule type" value="Genomic_DNA"/>
</dbReference>
<evidence type="ECO:0000256" key="1">
    <source>
        <dbReference type="SAM" id="Phobius"/>
    </source>
</evidence>
<reference evidence="3" key="1">
    <citation type="journal article" date="2019" name="Int. J. Syst. Evol. Microbiol.">
        <title>The Global Catalogue of Microorganisms (GCM) 10K type strain sequencing project: providing services to taxonomists for standard genome sequencing and annotation.</title>
        <authorList>
            <consortium name="The Broad Institute Genomics Platform"/>
            <consortium name="The Broad Institute Genome Sequencing Center for Infectious Disease"/>
            <person name="Wu L."/>
            <person name="Ma J."/>
        </authorList>
    </citation>
    <scope>NUCLEOTIDE SEQUENCE [LARGE SCALE GENOMIC DNA]</scope>
    <source>
        <strain evidence="3">DT72</strain>
    </source>
</reference>
<evidence type="ECO:0000313" key="2">
    <source>
        <dbReference type="EMBL" id="MFD1812355.1"/>
    </source>
</evidence>
<keyword evidence="1" id="KW-0812">Transmembrane</keyword>
<keyword evidence="1" id="KW-0472">Membrane</keyword>
<gene>
    <name evidence="2" type="ORF">ACFSJG_09045</name>
</gene>
<dbReference type="Proteomes" id="UP001597286">
    <property type="component" value="Unassembled WGS sequence"/>
</dbReference>
<accession>A0ABW4P4H4</accession>
<name>A0ABW4P4H4_9NOCA</name>
<keyword evidence="1" id="KW-1133">Transmembrane helix</keyword>
<dbReference type="RefSeq" id="WP_378484862.1">
    <property type="nucleotide sequence ID" value="NZ_JBHUFB010000009.1"/>
</dbReference>
<protein>
    <recommendedName>
        <fullName evidence="4">Anti-sigma factor</fullName>
    </recommendedName>
</protein>
<sequence>MVADGRDAPHPPFTTDLLADLHGDVLPDDEAARLRSAVATDPDACAVLAAFDRVRSDLAALRTDPAPAPAAPEPVMSRIRAALDADDMPAPVTDLSARRRRLSIGFAAAAAMLAVLGGVGFATLRSVEDARPDGAVLAQPTAAVDLGDDLPPATVLGVVGHSDPGAYADADRRGACLRANGIDAASPVLGSTTVTLHGAAGVLLLLPGPTPPTITALVVGNSCSATNPDTLARTDIG</sequence>
<evidence type="ECO:0008006" key="4">
    <source>
        <dbReference type="Google" id="ProtNLM"/>
    </source>
</evidence>
<feature type="transmembrane region" description="Helical" evidence="1">
    <location>
        <begin position="104"/>
        <end position="124"/>
    </location>
</feature>
<organism evidence="2 3">
    <name type="scientific">Rhodococcus gannanensis</name>
    <dbReference type="NCBI Taxonomy" id="1960308"/>
    <lineage>
        <taxon>Bacteria</taxon>
        <taxon>Bacillati</taxon>
        <taxon>Actinomycetota</taxon>
        <taxon>Actinomycetes</taxon>
        <taxon>Mycobacteriales</taxon>
        <taxon>Nocardiaceae</taxon>
        <taxon>Rhodococcus</taxon>
    </lineage>
</organism>
<keyword evidence="3" id="KW-1185">Reference proteome</keyword>
<evidence type="ECO:0000313" key="3">
    <source>
        <dbReference type="Proteomes" id="UP001597286"/>
    </source>
</evidence>
<comment type="caution">
    <text evidence="2">The sequence shown here is derived from an EMBL/GenBank/DDBJ whole genome shotgun (WGS) entry which is preliminary data.</text>
</comment>